<dbReference type="GeneID" id="29058932"/>
<reference evidence="1 2" key="1">
    <citation type="journal article" date="2016" name="Virology">
        <title>The genome of AR9, a giant transducing Bacillus phage encoding two multisubunit RNA polymerases.</title>
        <authorList>
            <person name="Lavysh D."/>
            <person name="Sokolova M."/>
            <person name="Minakhin L."/>
            <person name="Yakunina M."/>
            <person name="Artamonova T."/>
            <person name="Kozyavkin S."/>
            <person name="Makarova K.S."/>
            <person name="Koonin E.V."/>
            <person name="Severinov K."/>
        </authorList>
    </citation>
    <scope>NUCLEOTIDE SEQUENCE [LARGE SCALE GENOMIC DNA]</scope>
</reference>
<gene>
    <name evidence="1" type="ORF">AR9_g214</name>
</gene>
<dbReference type="RefSeq" id="YP_009283118.1">
    <property type="nucleotide sequence ID" value="NC_031039.1"/>
</dbReference>
<proteinExistence type="predicted"/>
<accession>A0A172JIC1</accession>
<dbReference type="KEGG" id="vg:29058932"/>
<name>A0A172JIC1_BPPB1</name>
<organism evidence="1 2">
    <name type="scientific">Bacillus phage AR9</name>
    <dbReference type="NCBI Taxonomy" id="1815509"/>
    <lineage>
        <taxon>Viruses</taxon>
        <taxon>Duplodnaviria</taxon>
        <taxon>Heunggongvirae</taxon>
        <taxon>Uroviricota</taxon>
        <taxon>Caudoviricetes</taxon>
        <taxon>Takahashivirus</taxon>
        <taxon>Bacillus phage PBS1</taxon>
    </lineage>
</organism>
<sequence length="420" mass="47987">MDINTLMNFISAFGFGKDLNKDKSPRTKDWETAAEILGATATARRGSIKYRAKDLIAHYPVLFSDNLTSHSVQLVNRALEHEYVNMLKLLIQNDGADGFENTASYLKGYHQNISHDANLDSHLSKSTDELERRFSESVITENDLRDANKKLLESFSDDLNLQVLNDSTVSKEYKNLLEDKKDDSNNKKVEKELSAKPKIDNTEIKKANELTPTNVSVDIDYETNNGTVHKTISFGVKCVAHLLDSQDIEYFLPNAVITKTPIMRMIQWTSGEIKFFKDFLFSIDEIKRTAVKSNDKNSFWWRKLQTISKVAHARPSLFALSKGRKLGKAPIPTSTMVISKENVDNIRHKHGIDLLAKPSFVKKIMKNFFLMTFIIVDESIETVYIFNEDTSDFSHYSFRSLEGFSKQKNIDIKDIYSLLK</sequence>
<dbReference type="EMBL" id="KU878088">
    <property type="protein sequence ID" value="AMS01298.1"/>
    <property type="molecule type" value="Genomic_DNA"/>
</dbReference>
<protein>
    <submittedName>
        <fullName evidence="1">Minor virion structural protein</fullName>
    </submittedName>
</protein>
<evidence type="ECO:0000313" key="1">
    <source>
        <dbReference type="EMBL" id="AMS01298.1"/>
    </source>
</evidence>
<dbReference type="Proteomes" id="UP000202618">
    <property type="component" value="Segment"/>
</dbReference>
<evidence type="ECO:0000313" key="2">
    <source>
        <dbReference type="Proteomes" id="UP000202618"/>
    </source>
</evidence>